<dbReference type="PROSITE" id="PS00383">
    <property type="entry name" value="TYR_PHOSPHATASE_1"/>
    <property type="match status" value="1"/>
</dbReference>
<dbReference type="InterPro" id="IPR012340">
    <property type="entry name" value="NA-bd_OB-fold"/>
</dbReference>
<proteinExistence type="inferred from homology"/>
<organism evidence="16 17">
    <name type="scientific">Limulus polyphemus</name>
    <name type="common">Atlantic horseshoe crab</name>
    <dbReference type="NCBI Taxonomy" id="6850"/>
    <lineage>
        <taxon>Eukaryota</taxon>
        <taxon>Metazoa</taxon>
        <taxon>Ecdysozoa</taxon>
        <taxon>Arthropoda</taxon>
        <taxon>Chelicerata</taxon>
        <taxon>Merostomata</taxon>
        <taxon>Xiphosura</taxon>
        <taxon>Limulidae</taxon>
        <taxon>Limulus</taxon>
    </lineage>
</organism>
<evidence type="ECO:0000256" key="5">
    <source>
        <dbReference type="ARBA" id="ARBA00022741"/>
    </source>
</evidence>
<evidence type="ECO:0000256" key="13">
    <source>
        <dbReference type="SAM" id="MobiDB-lite"/>
    </source>
</evidence>
<dbReference type="Pfam" id="PF03919">
    <property type="entry name" value="mRNA_cap_C"/>
    <property type="match status" value="1"/>
</dbReference>
<evidence type="ECO:0000256" key="9">
    <source>
        <dbReference type="ARBA" id="ARBA00023134"/>
    </source>
</evidence>
<feature type="region of interest" description="Disordered" evidence="13">
    <location>
        <begin position="554"/>
        <end position="577"/>
    </location>
</feature>
<gene>
    <name evidence="17" type="primary">LOC106459650</name>
</gene>
<comment type="similarity">
    <text evidence="12">In the C-terminal section; belongs to the eukaryotic GTase family.</text>
</comment>
<evidence type="ECO:0000256" key="12">
    <source>
        <dbReference type="PIRNR" id="PIRNR036958"/>
    </source>
</evidence>
<keyword evidence="9 12" id="KW-0342">GTP-binding</keyword>
<dbReference type="CDD" id="cd07895">
    <property type="entry name" value="Adenylation_mRNA_capping"/>
    <property type="match status" value="1"/>
</dbReference>
<keyword evidence="3 12" id="KW-0808">Transferase</keyword>
<dbReference type="Gene3D" id="3.30.470.30">
    <property type="entry name" value="DNA ligase/mRNA capping enzyme"/>
    <property type="match status" value="2"/>
</dbReference>
<dbReference type="SUPFAM" id="SSF56091">
    <property type="entry name" value="DNA ligase/mRNA capping enzyme, catalytic domain"/>
    <property type="match status" value="1"/>
</dbReference>
<sequence>MSEYKRKNSSNLGPPPRWLECPRKGALIAEKFLPFKTPLSEAYEEHVPESSRFTPAMFLKLLASYKVKLGLWIDLTNTSRFYDKKDIEAEGIKYLKLQCRGHGETPSVEQTETFIQVCHNFISKNPLDIIGVHCTHGFNRTGFLIVSYLVENLSWSVEAAVQDFSKARPPGIYKADYLYELFRRYGDPADTPSPPQLPSWCTDYDDTVDDDGNFVESNNTNGESSKPHVHKRRKREFNKKNPTFMEGVPGVEPIVTQPKLVQIQRKAQNMCNWEDSGFPGCQPVSMDTDNINLLQLKSYKVSWKADGTRIQDIHSRQLVENVQMELEEMIIDKVDGKNVPRYLVYDIVKFEGQQVGGTDFERRLLCIKKEIIGPRIQAMEEGRIDRMNEPFSVRAKDFWDITCTKSLLSEKFTRNLAHDLDGLIFQPVPDPYVSGRCMDVLKWKPLNVNSIDFRLMIKKEHRIAMLPETKGYLFVGGCDQPFAEIKVTKELKNLDKKIIECKYEDNQWKFMRERTDKSFPNGYTTAIAVCQSIQDPVTTERLLDFIEHHRWKPHKRSHSSMSNEGEIMPPPNKVPRR</sequence>
<dbReference type="PANTHER" id="PTHR10367">
    <property type="entry name" value="MRNA-CAPPING ENZYME"/>
    <property type="match status" value="1"/>
</dbReference>
<dbReference type="PIRSF" id="PIRSF036958">
    <property type="entry name" value="mRNA_capping_HCE"/>
    <property type="match status" value="1"/>
</dbReference>
<dbReference type="SUPFAM" id="SSF50249">
    <property type="entry name" value="Nucleic acid-binding proteins"/>
    <property type="match status" value="1"/>
</dbReference>
<dbReference type="PROSITE" id="PS50056">
    <property type="entry name" value="TYR_PHOSPHATASE_2"/>
    <property type="match status" value="1"/>
</dbReference>
<dbReference type="Pfam" id="PF01331">
    <property type="entry name" value="mRNA_cap_enzyme"/>
    <property type="match status" value="2"/>
</dbReference>
<dbReference type="Pfam" id="PF00782">
    <property type="entry name" value="DSPc"/>
    <property type="match status" value="1"/>
</dbReference>
<feature type="domain" description="Tyrosine-protein phosphatase" evidence="14">
    <location>
        <begin position="37"/>
        <end position="191"/>
    </location>
</feature>
<comment type="catalytic activity">
    <reaction evidence="12">
        <text>a 5'-end triphospho-ribonucleoside in mRNA + H2O = a 5'-end diphospho-ribonucleoside in mRNA + phosphate + H(+)</text>
        <dbReference type="Rhea" id="RHEA:67004"/>
        <dbReference type="Rhea" id="RHEA-COMP:17164"/>
        <dbReference type="Rhea" id="RHEA-COMP:17165"/>
        <dbReference type="ChEBI" id="CHEBI:15377"/>
        <dbReference type="ChEBI" id="CHEBI:15378"/>
        <dbReference type="ChEBI" id="CHEBI:43474"/>
        <dbReference type="ChEBI" id="CHEBI:167616"/>
        <dbReference type="ChEBI" id="CHEBI:167618"/>
        <dbReference type="EC" id="3.6.1.74"/>
    </reaction>
</comment>
<evidence type="ECO:0000256" key="6">
    <source>
        <dbReference type="ARBA" id="ARBA00022801"/>
    </source>
</evidence>
<dbReference type="InterPro" id="IPR029021">
    <property type="entry name" value="Prot-tyrosine_phosphatase-like"/>
</dbReference>
<dbReference type="InterPro" id="IPR016130">
    <property type="entry name" value="Tyr_Pase_AS"/>
</dbReference>
<keyword evidence="7" id="KW-0904">Protein phosphatase</keyword>
<keyword evidence="2 12" id="KW-0507">mRNA processing</keyword>
<feature type="compositionally biased region" description="Pro residues" evidence="13">
    <location>
        <begin position="568"/>
        <end position="577"/>
    </location>
</feature>
<evidence type="ECO:0000259" key="15">
    <source>
        <dbReference type="PROSITE" id="PS50056"/>
    </source>
</evidence>
<dbReference type="GeneID" id="106459650"/>
<evidence type="ECO:0000256" key="3">
    <source>
        <dbReference type="ARBA" id="ARBA00022679"/>
    </source>
</evidence>
<evidence type="ECO:0000313" key="16">
    <source>
        <dbReference type="Proteomes" id="UP000694941"/>
    </source>
</evidence>
<feature type="compositionally biased region" description="Basic residues" evidence="13">
    <location>
        <begin position="227"/>
        <end position="237"/>
    </location>
</feature>
<keyword evidence="5 12" id="KW-0547">Nucleotide-binding</keyword>
<dbReference type="InterPro" id="IPR020422">
    <property type="entry name" value="TYR_PHOSPHATASE_DUAL_dom"/>
</dbReference>
<dbReference type="EC" id="2.7.7.50" evidence="12"/>
<keyword evidence="8 12" id="KW-0506">mRNA capping</keyword>
<comment type="similarity">
    <text evidence="12">In the N-terminal section; belongs to the non-receptor class of the protein-tyrosine phosphatase family.</text>
</comment>
<evidence type="ECO:0000313" key="17">
    <source>
        <dbReference type="RefSeq" id="XP_013774740.1"/>
    </source>
</evidence>
<keyword evidence="16" id="KW-1185">Reference proteome</keyword>
<feature type="region of interest" description="Disordered" evidence="13">
    <location>
        <begin position="214"/>
        <end position="243"/>
    </location>
</feature>
<dbReference type="EC" id="3.6.1.74" evidence="12"/>
<dbReference type="RefSeq" id="XP_013774740.1">
    <property type="nucleotide sequence ID" value="XM_013919286.2"/>
</dbReference>
<feature type="domain" description="Tyrosine specific protein phosphatases" evidence="15">
    <location>
        <begin position="112"/>
        <end position="179"/>
    </location>
</feature>
<evidence type="ECO:0000256" key="8">
    <source>
        <dbReference type="ARBA" id="ARBA00023042"/>
    </source>
</evidence>
<dbReference type="InterPro" id="IPR000387">
    <property type="entry name" value="Tyr_Pase_dom"/>
</dbReference>
<comment type="catalytic activity">
    <reaction evidence="11">
        <text>a 5'-end diphospho-ribonucleoside in mRNA + GTP + H(+) = a 5'-end (5'-triphosphoguanosine)-ribonucleoside in mRNA + diphosphate</text>
        <dbReference type="Rhea" id="RHEA:67012"/>
        <dbReference type="Rhea" id="RHEA-COMP:17165"/>
        <dbReference type="Rhea" id="RHEA-COMP:17166"/>
        <dbReference type="ChEBI" id="CHEBI:15378"/>
        <dbReference type="ChEBI" id="CHEBI:33019"/>
        <dbReference type="ChEBI" id="CHEBI:37565"/>
        <dbReference type="ChEBI" id="CHEBI:167616"/>
        <dbReference type="ChEBI" id="CHEBI:167617"/>
        <dbReference type="EC" id="2.7.7.50"/>
    </reaction>
    <physiologicalReaction direction="left-to-right" evidence="11">
        <dbReference type="Rhea" id="RHEA:67013"/>
    </physiologicalReaction>
</comment>
<keyword evidence="10 12" id="KW-0539">Nucleus</keyword>
<keyword evidence="6 12" id="KW-0378">Hydrolase</keyword>
<dbReference type="SUPFAM" id="SSF52799">
    <property type="entry name" value="(Phosphotyrosine protein) phosphatases II"/>
    <property type="match status" value="1"/>
</dbReference>
<evidence type="ECO:0000256" key="4">
    <source>
        <dbReference type="ARBA" id="ARBA00022695"/>
    </source>
</evidence>
<dbReference type="PROSITE" id="PS50054">
    <property type="entry name" value="TYR_PHOSPHATASE_DUAL"/>
    <property type="match status" value="1"/>
</dbReference>
<evidence type="ECO:0000256" key="11">
    <source>
        <dbReference type="ARBA" id="ARBA00044624"/>
    </source>
</evidence>
<evidence type="ECO:0000259" key="14">
    <source>
        <dbReference type="PROSITE" id="PS50054"/>
    </source>
</evidence>
<accession>A0ABM1B4M5</accession>
<dbReference type="InterPro" id="IPR000340">
    <property type="entry name" value="Dual-sp_phosphatase_cat-dom"/>
</dbReference>
<reference evidence="17" key="1">
    <citation type="submission" date="2025-08" db="UniProtKB">
        <authorList>
            <consortium name="RefSeq"/>
        </authorList>
    </citation>
    <scope>IDENTIFICATION</scope>
    <source>
        <tissue evidence="17">Muscle</tissue>
    </source>
</reference>
<dbReference type="Gene3D" id="4.10.87.10">
    <property type="entry name" value="mRNA Capping Enzyme, domain 3"/>
    <property type="match status" value="1"/>
</dbReference>
<protein>
    <recommendedName>
        <fullName evidence="12">mRNA-capping enzyme</fullName>
    </recommendedName>
    <domain>
        <recommendedName>
            <fullName evidence="12">mRNA 5'-triphosphate monophosphatase</fullName>
            <ecNumber evidence="12">3.6.1.74</ecNumber>
        </recommendedName>
        <alternativeName>
            <fullName evidence="12">mRNA 5'-phosphatase</fullName>
        </alternativeName>
    </domain>
    <domain>
        <recommendedName>
            <fullName evidence="12">mRNA guanylyltransferase</fullName>
            <ecNumber evidence="12">2.7.7.50</ecNumber>
        </recommendedName>
        <alternativeName>
            <fullName evidence="12">GTP--RNA guanylyltransferase</fullName>
            <shortName evidence="12">GTase</shortName>
        </alternativeName>
    </domain>
</protein>
<dbReference type="InterPro" id="IPR013846">
    <property type="entry name" value="mRNA_cap_enzyme_C"/>
</dbReference>
<dbReference type="Proteomes" id="UP000694941">
    <property type="component" value="Unplaced"/>
</dbReference>
<keyword evidence="4 12" id="KW-0548">Nucleotidyltransferase</keyword>
<evidence type="ECO:0000256" key="7">
    <source>
        <dbReference type="ARBA" id="ARBA00022912"/>
    </source>
</evidence>
<feature type="compositionally biased region" description="Polar residues" evidence="13">
    <location>
        <begin position="215"/>
        <end position="224"/>
    </location>
</feature>
<dbReference type="Gene3D" id="2.40.50.140">
    <property type="entry name" value="Nucleic acid-binding proteins"/>
    <property type="match status" value="1"/>
</dbReference>
<comment type="subcellular location">
    <subcellularLocation>
        <location evidence="1 12">Nucleus</location>
    </subcellularLocation>
</comment>
<evidence type="ECO:0000256" key="1">
    <source>
        <dbReference type="ARBA" id="ARBA00004123"/>
    </source>
</evidence>
<dbReference type="InterPro" id="IPR051029">
    <property type="entry name" value="mRNA_Capping_Enz/RNA_Phosphat"/>
</dbReference>
<evidence type="ECO:0000256" key="2">
    <source>
        <dbReference type="ARBA" id="ARBA00022664"/>
    </source>
</evidence>
<dbReference type="Gene3D" id="3.90.190.10">
    <property type="entry name" value="Protein tyrosine phosphatase superfamily"/>
    <property type="match status" value="1"/>
</dbReference>
<dbReference type="PANTHER" id="PTHR10367:SF17">
    <property type="entry name" value="MRNA-CAPPING ENZYME"/>
    <property type="match status" value="1"/>
</dbReference>
<name>A0ABM1B4M5_LIMPO</name>
<comment type="function">
    <text evidence="12">Bifunctional mRNA-capping enzyme exhibiting RNA 5'-triphosphate monophosphatase activity in the N-terminal part and mRNA guanylyltransferase activity in the C-terminal part. Catalyzes the first two steps of cap formation: by removing the gamma-phosphate from the 5'-triphosphate end of nascent mRNA to yield a diphosphate end, and by transferring the GMP moiety of GTP to the 5'-diphosphate terminus of RNA via a covalent enzyme-GMP reaction intermediate.</text>
</comment>
<dbReference type="InterPro" id="IPR001339">
    <property type="entry name" value="mRNA_cap_enzyme_adenylation"/>
</dbReference>
<dbReference type="InterPro" id="IPR017074">
    <property type="entry name" value="mRNA_cap_enz_bifunc"/>
</dbReference>
<dbReference type="CDD" id="cd17664">
    <property type="entry name" value="Mce1_N"/>
    <property type="match status" value="1"/>
</dbReference>
<evidence type="ECO:0000256" key="10">
    <source>
        <dbReference type="ARBA" id="ARBA00023242"/>
    </source>
</evidence>